<name>A0A1G6BWA0_9HYPH</name>
<feature type="transmembrane region" description="Helical" evidence="7">
    <location>
        <begin position="200"/>
        <end position="221"/>
    </location>
</feature>
<keyword evidence="4 7" id="KW-0812">Transmembrane</keyword>
<evidence type="ECO:0000256" key="3">
    <source>
        <dbReference type="ARBA" id="ARBA00022475"/>
    </source>
</evidence>
<evidence type="ECO:0000259" key="8">
    <source>
        <dbReference type="PROSITE" id="PS50928"/>
    </source>
</evidence>
<dbReference type="InterPro" id="IPR000515">
    <property type="entry name" value="MetI-like"/>
</dbReference>
<keyword evidence="10" id="KW-1185">Reference proteome</keyword>
<keyword evidence="5 7" id="KW-1133">Transmembrane helix</keyword>
<dbReference type="PANTHER" id="PTHR32243">
    <property type="entry name" value="MALTOSE TRANSPORT SYSTEM PERMEASE-RELATED"/>
    <property type="match status" value="1"/>
</dbReference>
<evidence type="ECO:0000256" key="1">
    <source>
        <dbReference type="ARBA" id="ARBA00004651"/>
    </source>
</evidence>
<feature type="transmembrane region" description="Helical" evidence="7">
    <location>
        <begin position="155"/>
        <end position="175"/>
    </location>
</feature>
<dbReference type="PANTHER" id="PTHR32243:SF18">
    <property type="entry name" value="INNER MEMBRANE ABC TRANSPORTER PERMEASE PROTEIN YCJP"/>
    <property type="match status" value="1"/>
</dbReference>
<feature type="transmembrane region" description="Helical" evidence="7">
    <location>
        <begin position="253"/>
        <end position="274"/>
    </location>
</feature>
<keyword evidence="2 7" id="KW-0813">Transport</keyword>
<dbReference type="Gene3D" id="1.10.3720.10">
    <property type="entry name" value="MetI-like"/>
    <property type="match status" value="1"/>
</dbReference>
<evidence type="ECO:0000256" key="2">
    <source>
        <dbReference type="ARBA" id="ARBA00022448"/>
    </source>
</evidence>
<feature type="transmembrane region" description="Helical" evidence="7">
    <location>
        <begin position="12"/>
        <end position="36"/>
    </location>
</feature>
<keyword evidence="6 7" id="KW-0472">Membrane</keyword>
<evidence type="ECO:0000313" key="10">
    <source>
        <dbReference type="Proteomes" id="UP000199071"/>
    </source>
</evidence>
<dbReference type="Pfam" id="PF00528">
    <property type="entry name" value="BPD_transp_1"/>
    <property type="match status" value="1"/>
</dbReference>
<dbReference type="InterPro" id="IPR050901">
    <property type="entry name" value="BP-dep_ABC_trans_perm"/>
</dbReference>
<feature type="domain" description="ABC transmembrane type-1" evidence="8">
    <location>
        <begin position="84"/>
        <end position="274"/>
    </location>
</feature>
<feature type="transmembrane region" description="Helical" evidence="7">
    <location>
        <begin position="122"/>
        <end position="143"/>
    </location>
</feature>
<dbReference type="RefSeq" id="WP_090876191.1">
    <property type="nucleotide sequence ID" value="NZ_FMXQ01000003.1"/>
</dbReference>
<dbReference type="GO" id="GO:0055085">
    <property type="term" value="P:transmembrane transport"/>
    <property type="evidence" value="ECO:0007669"/>
    <property type="project" value="InterPro"/>
</dbReference>
<gene>
    <name evidence="9" type="ORF">SAMN02982931_01929</name>
</gene>
<dbReference type="InterPro" id="IPR035906">
    <property type="entry name" value="MetI-like_sf"/>
</dbReference>
<proteinExistence type="inferred from homology"/>
<evidence type="ECO:0000256" key="6">
    <source>
        <dbReference type="ARBA" id="ARBA00023136"/>
    </source>
</evidence>
<evidence type="ECO:0000256" key="4">
    <source>
        <dbReference type="ARBA" id="ARBA00022692"/>
    </source>
</evidence>
<evidence type="ECO:0000256" key="5">
    <source>
        <dbReference type="ARBA" id="ARBA00022989"/>
    </source>
</evidence>
<reference evidence="9 10" key="1">
    <citation type="submission" date="2016-10" db="EMBL/GenBank/DDBJ databases">
        <authorList>
            <person name="de Groot N.N."/>
        </authorList>
    </citation>
    <scope>NUCLEOTIDE SEQUENCE [LARGE SCALE GENOMIC DNA]</scope>
    <source>
        <strain evidence="9 10">ATCC 35022</strain>
    </source>
</reference>
<dbReference type="AlphaFoldDB" id="A0A1G6BWA0"/>
<sequence length="288" mass="31212">MRLERALPRLGRSALLAVAYAALAFFVLFPIVWILMMSFKDFGDIIAYPPRFLFTPTLANFEEILLGSAAEQAAGETPEFLHNLLNSIIISGGAVIVSALIGVPAAFALARGVLRGSVHIRFTFLSFRFAPELAIILPLFVIYKQVGLYDSYVGMILVNQLITLPLVILITTGFFREIPIEIEEAAVLDGAGIWMTLTKVLVPIVMPGIASAMIIAFIFSWNNLVFGLVLAGGETRPVTVGILQAMTFDQIKWGLMAAAAMVAAVPGMIAAVWFQKQIIRGLTLGAVK</sequence>
<dbReference type="EMBL" id="FMXQ01000003">
    <property type="protein sequence ID" value="SDB24879.1"/>
    <property type="molecule type" value="Genomic_DNA"/>
</dbReference>
<accession>A0A1G6BWA0</accession>
<dbReference type="PROSITE" id="PS50928">
    <property type="entry name" value="ABC_TM1"/>
    <property type="match status" value="1"/>
</dbReference>
<dbReference type="OrthoDB" id="9815445at2"/>
<comment type="similarity">
    <text evidence="7">Belongs to the binding-protein-dependent transport system permease family.</text>
</comment>
<feature type="transmembrane region" description="Helical" evidence="7">
    <location>
        <begin position="88"/>
        <end position="110"/>
    </location>
</feature>
<evidence type="ECO:0000313" key="9">
    <source>
        <dbReference type="EMBL" id="SDB24879.1"/>
    </source>
</evidence>
<dbReference type="SUPFAM" id="SSF161098">
    <property type="entry name" value="MetI-like"/>
    <property type="match status" value="1"/>
</dbReference>
<dbReference type="CDD" id="cd06261">
    <property type="entry name" value="TM_PBP2"/>
    <property type="match status" value="1"/>
</dbReference>
<comment type="subcellular location">
    <subcellularLocation>
        <location evidence="1 7">Cell membrane</location>
        <topology evidence="1 7">Multi-pass membrane protein</topology>
    </subcellularLocation>
</comment>
<dbReference type="STRING" id="665467.SAMN02982931_01929"/>
<protein>
    <submittedName>
        <fullName evidence="9">Carbohydrate ABC transporter membrane protein 2, CUT1 family</fullName>
    </submittedName>
</protein>
<evidence type="ECO:0000256" key="7">
    <source>
        <dbReference type="RuleBase" id="RU363032"/>
    </source>
</evidence>
<organism evidence="9 10">
    <name type="scientific">Bauldia litoralis</name>
    <dbReference type="NCBI Taxonomy" id="665467"/>
    <lineage>
        <taxon>Bacteria</taxon>
        <taxon>Pseudomonadati</taxon>
        <taxon>Pseudomonadota</taxon>
        <taxon>Alphaproteobacteria</taxon>
        <taxon>Hyphomicrobiales</taxon>
        <taxon>Kaistiaceae</taxon>
        <taxon>Bauldia</taxon>
    </lineage>
</organism>
<keyword evidence="3" id="KW-1003">Cell membrane</keyword>
<dbReference type="Proteomes" id="UP000199071">
    <property type="component" value="Unassembled WGS sequence"/>
</dbReference>
<dbReference type="GO" id="GO:0005886">
    <property type="term" value="C:plasma membrane"/>
    <property type="evidence" value="ECO:0007669"/>
    <property type="project" value="UniProtKB-SubCell"/>
</dbReference>